<organism evidence="1 2">
    <name type="scientific">Paramuricea clavata</name>
    <name type="common">Red gorgonian</name>
    <name type="synonym">Violescent sea-whip</name>
    <dbReference type="NCBI Taxonomy" id="317549"/>
    <lineage>
        <taxon>Eukaryota</taxon>
        <taxon>Metazoa</taxon>
        <taxon>Cnidaria</taxon>
        <taxon>Anthozoa</taxon>
        <taxon>Octocorallia</taxon>
        <taxon>Malacalcyonacea</taxon>
        <taxon>Plexauridae</taxon>
        <taxon>Paramuricea</taxon>
    </lineage>
</organism>
<keyword evidence="2" id="KW-1185">Reference proteome</keyword>
<proteinExistence type="predicted"/>
<comment type="caution">
    <text evidence="1">The sequence shown here is derived from an EMBL/GenBank/DDBJ whole genome shotgun (WGS) entry which is preliminary data.</text>
</comment>
<sequence>MAANLGASNADSIKVPFDSVCASGCEDDKNSVKGPISLVNYNTKVVSTRADGASVNFGVYSGEAAKTLLHDWPALITAFNNTLATIAGCRPETRAKLKGFVKKLKNYPFLSQVVGYLDILNMLGLHCLVFEESKLVAFEIPCSVAQTLDTLEKISEEGVHNLSLSSHFAKFHVEQNDEGETNEHIDGIRVTYPNAGHEKRKVDNHEYLEVNLDEMESVGIDTVQRTLSRRKYHLVRITNYDQSH</sequence>
<dbReference type="Proteomes" id="UP001152795">
    <property type="component" value="Unassembled WGS sequence"/>
</dbReference>
<dbReference type="EMBL" id="CACRXK020001450">
    <property type="protein sequence ID" value="CAB3989246.1"/>
    <property type="molecule type" value="Genomic_DNA"/>
</dbReference>
<accession>A0A6S7GJD1</accession>
<gene>
    <name evidence="1" type="ORF">PACLA_8A021157</name>
</gene>
<reference evidence="1" key="1">
    <citation type="submission" date="2020-04" db="EMBL/GenBank/DDBJ databases">
        <authorList>
            <person name="Alioto T."/>
            <person name="Alioto T."/>
            <person name="Gomez Garrido J."/>
        </authorList>
    </citation>
    <scope>NUCLEOTIDE SEQUENCE</scope>
    <source>
        <strain evidence="1">A484AB</strain>
    </source>
</reference>
<evidence type="ECO:0000313" key="1">
    <source>
        <dbReference type="EMBL" id="CAB3989246.1"/>
    </source>
</evidence>
<evidence type="ECO:0000313" key="2">
    <source>
        <dbReference type="Proteomes" id="UP001152795"/>
    </source>
</evidence>
<name>A0A6S7GJD1_PARCT</name>
<protein>
    <submittedName>
        <fullName evidence="1">Uncharacterized protein</fullName>
    </submittedName>
</protein>
<dbReference type="AlphaFoldDB" id="A0A6S7GJD1"/>